<feature type="domain" description="TonB-dependent receptor plug" evidence="15">
    <location>
        <begin position="51"/>
        <end position="160"/>
    </location>
</feature>
<keyword evidence="8 12" id="KW-0798">TonB box</keyword>
<keyword evidence="5 11" id="KW-0812">Transmembrane</keyword>
<comment type="caution">
    <text evidence="16">The sequence shown here is derived from an EMBL/GenBank/DDBJ whole genome shotgun (WGS) entry which is preliminary data.</text>
</comment>
<dbReference type="Pfam" id="PF00593">
    <property type="entry name" value="TonB_dep_Rec_b-barrel"/>
    <property type="match status" value="1"/>
</dbReference>
<keyword evidence="4" id="KW-0410">Iron transport</keyword>
<dbReference type="SUPFAM" id="SSF56935">
    <property type="entry name" value="Porins"/>
    <property type="match status" value="1"/>
</dbReference>
<dbReference type="PANTHER" id="PTHR32552:SF81">
    <property type="entry name" value="TONB-DEPENDENT OUTER MEMBRANE RECEPTOR"/>
    <property type="match status" value="1"/>
</dbReference>
<accession>A0A2N5X5X8</accession>
<evidence type="ECO:0000313" key="17">
    <source>
        <dbReference type="Proteomes" id="UP000235005"/>
    </source>
</evidence>
<name>A0A2N5X5X8_9GAMM</name>
<comment type="similarity">
    <text evidence="11 12">Belongs to the TonB-dependent receptor family.</text>
</comment>
<dbReference type="GO" id="GO:0006826">
    <property type="term" value="P:iron ion transport"/>
    <property type="evidence" value="ECO:0007669"/>
    <property type="project" value="UniProtKB-KW"/>
</dbReference>
<feature type="signal peptide" evidence="13">
    <location>
        <begin position="1"/>
        <end position="34"/>
    </location>
</feature>
<evidence type="ECO:0000256" key="12">
    <source>
        <dbReference type="RuleBase" id="RU003357"/>
    </source>
</evidence>
<protein>
    <submittedName>
        <fullName evidence="16">TonB-dependent receptor</fullName>
    </submittedName>
</protein>
<comment type="subcellular location">
    <subcellularLocation>
        <location evidence="1 11">Cell outer membrane</location>
        <topology evidence="1 11">Multi-pass membrane protein</topology>
    </subcellularLocation>
</comment>
<evidence type="ECO:0000256" key="6">
    <source>
        <dbReference type="ARBA" id="ARBA00023004"/>
    </source>
</evidence>
<dbReference type="CDD" id="cd01347">
    <property type="entry name" value="ligand_gated_channel"/>
    <property type="match status" value="1"/>
</dbReference>
<dbReference type="PANTHER" id="PTHR32552">
    <property type="entry name" value="FERRICHROME IRON RECEPTOR-RELATED"/>
    <property type="match status" value="1"/>
</dbReference>
<dbReference type="RefSeq" id="WP_084179950.1">
    <property type="nucleotide sequence ID" value="NZ_PKUS01000003.1"/>
</dbReference>
<gene>
    <name evidence="16" type="ORF">C0039_04915</name>
</gene>
<organism evidence="16 17">
    <name type="scientific">Pseudohalioglobus lutimaris</name>
    <dbReference type="NCBI Taxonomy" id="1737061"/>
    <lineage>
        <taxon>Bacteria</taxon>
        <taxon>Pseudomonadati</taxon>
        <taxon>Pseudomonadota</taxon>
        <taxon>Gammaproteobacteria</taxon>
        <taxon>Cellvibrionales</taxon>
        <taxon>Halieaceae</taxon>
        <taxon>Pseudohalioglobus</taxon>
    </lineage>
</organism>
<evidence type="ECO:0000259" key="14">
    <source>
        <dbReference type="Pfam" id="PF00593"/>
    </source>
</evidence>
<evidence type="ECO:0000256" key="10">
    <source>
        <dbReference type="ARBA" id="ARBA00023237"/>
    </source>
</evidence>
<keyword evidence="6" id="KW-0408">Iron</keyword>
<keyword evidence="3 11" id="KW-1134">Transmembrane beta strand</keyword>
<dbReference type="InterPro" id="IPR012910">
    <property type="entry name" value="Plug_dom"/>
</dbReference>
<sequence length="747" mass="82351">MNSRQLASKPRSFLKTTMCVGLAAAFLTETPAWAQSLEEVMVTATRRAQSIQEIPSAITSFDSHALSSMKMDDIGDITGRLPNLSSIQPYGEGGSPFFVLRGVTTTDFTLTQSSPIALYVDDAVRALPTLEIGHMYDIERIEVLRGPQGSLYGKNATGGAINIITKKPGFEQEGYISLGYGNYSRKEAQVAFQTGIIDDVLAARIAVNYVEDDGLIENQLPGGDDELGTDMLAGRLALLYTPSDNFEALLRIYSHDNKTQPYSAYSEVTDPGLTGGLTRQGLGFHESSSQRQDSFWNNTNTGANLTLTWDLGDDYTLVSVTSYDKASLDYAADDDGLEYALDESNLYAKNIKQTVQELRLVSELDGPLNWIVGAQYTSDELDNSTIIWTLDDEALGFVDTLSAVLGTPPTGGRGFHFGNFYHQERDSWAVYLKGDYELTTTITLRAGYRYSDDDVEVSDYDGYFGETTAEGERVLSFPVFLDASQSENFTNSSVELGLDWQASDTTLFYLSFSQGYRSGAINGQAFGDAEAEITAAEPEEVDSYEFGMKSEFFDNRLILNAALFHYDYENQQFVIAEDGGFLFPLRNAPESTVNGFEMDLQYLATDDITLTAGLGLLDAEYEELEILEESAKGNQLIGAPDTTANIGIDWRLMNTGLGDLGLNVNAAYQSEVFFEPFEDDALSQGSYWVANARLSLESDSFSAGIWANNLFDEEYFVYGLDLSSTYGALYFQRGAPQTYGVDFTYRF</sequence>
<evidence type="ECO:0000256" key="4">
    <source>
        <dbReference type="ARBA" id="ARBA00022496"/>
    </source>
</evidence>
<dbReference type="Pfam" id="PF07715">
    <property type="entry name" value="Plug"/>
    <property type="match status" value="1"/>
</dbReference>
<keyword evidence="16" id="KW-0675">Receptor</keyword>
<dbReference type="InterPro" id="IPR036942">
    <property type="entry name" value="Beta-barrel_TonB_sf"/>
</dbReference>
<evidence type="ECO:0000256" key="9">
    <source>
        <dbReference type="ARBA" id="ARBA00023136"/>
    </source>
</evidence>
<dbReference type="AlphaFoldDB" id="A0A2N5X5X8"/>
<evidence type="ECO:0000256" key="13">
    <source>
        <dbReference type="SAM" id="SignalP"/>
    </source>
</evidence>
<evidence type="ECO:0000256" key="5">
    <source>
        <dbReference type="ARBA" id="ARBA00022692"/>
    </source>
</evidence>
<proteinExistence type="inferred from homology"/>
<dbReference type="InterPro" id="IPR039426">
    <property type="entry name" value="TonB-dep_rcpt-like"/>
</dbReference>
<evidence type="ECO:0000256" key="7">
    <source>
        <dbReference type="ARBA" id="ARBA00023065"/>
    </source>
</evidence>
<keyword evidence="10 11" id="KW-0998">Cell outer membrane</keyword>
<dbReference type="Proteomes" id="UP000235005">
    <property type="component" value="Unassembled WGS sequence"/>
</dbReference>
<evidence type="ECO:0000256" key="1">
    <source>
        <dbReference type="ARBA" id="ARBA00004571"/>
    </source>
</evidence>
<dbReference type="Gene3D" id="2.40.170.20">
    <property type="entry name" value="TonB-dependent receptor, beta-barrel domain"/>
    <property type="match status" value="1"/>
</dbReference>
<evidence type="ECO:0000313" key="16">
    <source>
        <dbReference type="EMBL" id="PLW69878.1"/>
    </source>
</evidence>
<keyword evidence="7" id="KW-0406">Ion transport</keyword>
<evidence type="ECO:0000259" key="15">
    <source>
        <dbReference type="Pfam" id="PF07715"/>
    </source>
</evidence>
<dbReference type="OrthoDB" id="7051185at2"/>
<dbReference type="PROSITE" id="PS52016">
    <property type="entry name" value="TONB_DEPENDENT_REC_3"/>
    <property type="match status" value="1"/>
</dbReference>
<evidence type="ECO:0000256" key="3">
    <source>
        <dbReference type="ARBA" id="ARBA00022452"/>
    </source>
</evidence>
<evidence type="ECO:0000256" key="2">
    <source>
        <dbReference type="ARBA" id="ARBA00022448"/>
    </source>
</evidence>
<evidence type="ECO:0000256" key="8">
    <source>
        <dbReference type="ARBA" id="ARBA00023077"/>
    </source>
</evidence>
<evidence type="ECO:0000256" key="11">
    <source>
        <dbReference type="PROSITE-ProRule" id="PRU01360"/>
    </source>
</evidence>
<dbReference type="InterPro" id="IPR000531">
    <property type="entry name" value="Beta-barrel_TonB"/>
</dbReference>
<keyword evidence="2 11" id="KW-0813">Transport</keyword>
<feature type="chain" id="PRO_5014827456" evidence="13">
    <location>
        <begin position="35"/>
        <end position="747"/>
    </location>
</feature>
<keyword evidence="13" id="KW-0732">Signal</keyword>
<reference evidence="16 17" key="1">
    <citation type="submission" date="2018-01" db="EMBL/GenBank/DDBJ databases">
        <title>The draft genome sequence of Halioglobus lutimaris HF004.</title>
        <authorList>
            <person name="Du Z.-J."/>
            <person name="Shi M.-J."/>
        </authorList>
    </citation>
    <scope>NUCLEOTIDE SEQUENCE [LARGE SCALE GENOMIC DNA]</scope>
    <source>
        <strain evidence="16 17">HF004</strain>
    </source>
</reference>
<dbReference type="EMBL" id="PKUS01000003">
    <property type="protein sequence ID" value="PLW69878.1"/>
    <property type="molecule type" value="Genomic_DNA"/>
</dbReference>
<keyword evidence="17" id="KW-1185">Reference proteome</keyword>
<keyword evidence="9 11" id="KW-0472">Membrane</keyword>
<dbReference type="GO" id="GO:0009279">
    <property type="term" value="C:cell outer membrane"/>
    <property type="evidence" value="ECO:0007669"/>
    <property type="project" value="UniProtKB-SubCell"/>
</dbReference>
<feature type="domain" description="TonB-dependent receptor-like beta-barrel" evidence="14">
    <location>
        <begin position="255"/>
        <end position="710"/>
    </location>
</feature>